<gene>
    <name evidence="4" type="primary">LOC113731396</name>
</gene>
<comment type="similarity">
    <text evidence="1">Belongs to the 'GDXG' lipolytic enzyme family.</text>
</comment>
<dbReference type="AlphaFoldDB" id="A0A6P6WBR5"/>
<organism evidence="3 4">
    <name type="scientific">Coffea arabica</name>
    <name type="common">Arabian coffee</name>
    <dbReference type="NCBI Taxonomy" id="13443"/>
    <lineage>
        <taxon>Eukaryota</taxon>
        <taxon>Viridiplantae</taxon>
        <taxon>Streptophyta</taxon>
        <taxon>Embryophyta</taxon>
        <taxon>Tracheophyta</taxon>
        <taxon>Spermatophyta</taxon>
        <taxon>Magnoliopsida</taxon>
        <taxon>eudicotyledons</taxon>
        <taxon>Gunneridae</taxon>
        <taxon>Pentapetalae</taxon>
        <taxon>asterids</taxon>
        <taxon>lamiids</taxon>
        <taxon>Gentianales</taxon>
        <taxon>Rubiaceae</taxon>
        <taxon>Ixoroideae</taxon>
        <taxon>Gardenieae complex</taxon>
        <taxon>Bertiereae - Coffeeae clade</taxon>
        <taxon>Coffeeae</taxon>
        <taxon>Coffea</taxon>
    </lineage>
</organism>
<dbReference type="OrthoDB" id="408631at2759"/>
<sequence length="318" mass="34608">MSEIEFEFLPYFRSYKNGRVERFFGTDVVPASLGSETGVSSEDVTIVPENTTAAAVSARLFIPSSITITPDRTPKPKPKPKLPLLIYFHGGAYMFGSPFCATYHHYLTSVVASANVVAISIDYRLAPEHPLPAAFEDSWDALKWAASHSAGHGPEAWLNEYADFQRAFVAGDSAGSTIAHAMAVRAGEEEGLGGVKLVGLGVIHPDFASKKGGLSPTAAWNFACPATAGWDDPRINPAADSRLSRLGCERVLICVAEFDEMKERGWLYYDVLKESGWKGKVEILETPGEGHAFHLFNPTCTNAVTLLKKLASFLHQEE</sequence>
<evidence type="ECO:0000259" key="2">
    <source>
        <dbReference type="Pfam" id="PF07859"/>
    </source>
</evidence>
<dbReference type="GO" id="GO:0016787">
    <property type="term" value="F:hydrolase activity"/>
    <property type="evidence" value="ECO:0007669"/>
    <property type="project" value="InterPro"/>
</dbReference>
<evidence type="ECO:0000256" key="1">
    <source>
        <dbReference type="ARBA" id="ARBA00010515"/>
    </source>
</evidence>
<accession>A0A6P6WBR5</accession>
<dbReference type="GeneID" id="113731396"/>
<reference evidence="4" key="2">
    <citation type="submission" date="2025-08" db="UniProtKB">
        <authorList>
            <consortium name="RefSeq"/>
        </authorList>
    </citation>
    <scope>IDENTIFICATION</scope>
    <source>
        <tissue evidence="4">Leaves</tissue>
    </source>
</reference>
<evidence type="ECO:0000313" key="3">
    <source>
        <dbReference type="Proteomes" id="UP001652660"/>
    </source>
</evidence>
<protein>
    <submittedName>
        <fullName evidence="4">Probable carboxylesterase 2</fullName>
    </submittedName>
</protein>
<name>A0A6P6WBR5_COFAR</name>
<dbReference type="InterPro" id="IPR029058">
    <property type="entry name" value="AB_hydrolase_fold"/>
</dbReference>
<dbReference type="Proteomes" id="UP001652660">
    <property type="component" value="Chromosome 2e"/>
</dbReference>
<evidence type="ECO:0000313" key="4">
    <source>
        <dbReference type="RefSeq" id="XP_027112455.1"/>
    </source>
</evidence>
<dbReference type="Gene3D" id="3.40.50.1820">
    <property type="entry name" value="alpha/beta hydrolase"/>
    <property type="match status" value="1"/>
</dbReference>
<keyword evidence="3" id="KW-1185">Reference proteome</keyword>
<dbReference type="PANTHER" id="PTHR23024">
    <property type="entry name" value="ARYLACETAMIDE DEACETYLASE"/>
    <property type="match status" value="1"/>
</dbReference>
<dbReference type="RefSeq" id="XP_027112455.1">
    <property type="nucleotide sequence ID" value="XM_027256654.2"/>
</dbReference>
<dbReference type="InterPro" id="IPR013094">
    <property type="entry name" value="AB_hydrolase_3"/>
</dbReference>
<reference evidence="3" key="1">
    <citation type="journal article" date="2025" name="Foods">
        <title>Unveiling the Microbial Signatures of Arabica Coffee Cherries: Insights into Ripeness Specific Diversity, Functional Traits, and Implications for Quality and Safety.</title>
        <authorList>
            <consortium name="RefSeq"/>
            <person name="Tenea G.N."/>
            <person name="Cifuentes V."/>
            <person name="Reyes P."/>
            <person name="Cevallos-Vallejos M."/>
        </authorList>
    </citation>
    <scope>NUCLEOTIDE SEQUENCE [LARGE SCALE GENOMIC DNA]</scope>
</reference>
<proteinExistence type="inferred from homology"/>
<dbReference type="InterPro" id="IPR050466">
    <property type="entry name" value="Carboxylest/Gibb_receptor"/>
</dbReference>
<feature type="domain" description="Alpha/beta hydrolase fold-3" evidence="2">
    <location>
        <begin position="85"/>
        <end position="294"/>
    </location>
</feature>
<dbReference type="PANTHER" id="PTHR23024:SF257">
    <property type="entry name" value="ALPHA_BETA HYDROLASE FOLD-3 DOMAIN-CONTAINING PROTEIN"/>
    <property type="match status" value="1"/>
</dbReference>
<dbReference type="SUPFAM" id="SSF53474">
    <property type="entry name" value="alpha/beta-Hydrolases"/>
    <property type="match status" value="1"/>
</dbReference>
<dbReference type="Pfam" id="PF07859">
    <property type="entry name" value="Abhydrolase_3"/>
    <property type="match status" value="1"/>
</dbReference>